<sequence length="95" mass="10214">MASLTSMLSPGVLFPSQYTSDSSSSSLGRSCHQLTCGILPLCFSPLPPSLIGMDAQSDSSDDHYSTHDEYNLPHETASVSQDSRMNQSVAQDCKQ</sequence>
<feature type="region of interest" description="Disordered" evidence="1">
    <location>
        <begin position="1"/>
        <end position="29"/>
    </location>
</feature>
<dbReference type="Proteomes" id="UP000765509">
    <property type="component" value="Unassembled WGS sequence"/>
</dbReference>
<accession>A0A9Q3PC41</accession>
<feature type="compositionally biased region" description="Basic and acidic residues" evidence="1">
    <location>
        <begin position="60"/>
        <end position="72"/>
    </location>
</feature>
<name>A0A9Q3PC41_9BASI</name>
<dbReference type="EMBL" id="AVOT02062279">
    <property type="protein sequence ID" value="MBW0555337.1"/>
    <property type="molecule type" value="Genomic_DNA"/>
</dbReference>
<feature type="compositionally biased region" description="Low complexity" evidence="1">
    <location>
        <begin position="14"/>
        <end position="29"/>
    </location>
</feature>
<evidence type="ECO:0000256" key="1">
    <source>
        <dbReference type="SAM" id="MobiDB-lite"/>
    </source>
</evidence>
<feature type="compositionally biased region" description="Polar residues" evidence="1">
    <location>
        <begin position="77"/>
        <end position="95"/>
    </location>
</feature>
<gene>
    <name evidence="2" type="ORF">O181_095052</name>
</gene>
<feature type="region of interest" description="Disordered" evidence="1">
    <location>
        <begin position="52"/>
        <end position="95"/>
    </location>
</feature>
<evidence type="ECO:0000313" key="3">
    <source>
        <dbReference type="Proteomes" id="UP000765509"/>
    </source>
</evidence>
<reference evidence="2" key="1">
    <citation type="submission" date="2021-03" db="EMBL/GenBank/DDBJ databases">
        <title>Draft genome sequence of rust myrtle Austropuccinia psidii MF-1, a brazilian biotype.</title>
        <authorList>
            <person name="Quecine M.C."/>
            <person name="Pachon D.M.R."/>
            <person name="Bonatelli M.L."/>
            <person name="Correr F.H."/>
            <person name="Franceschini L.M."/>
            <person name="Leite T.F."/>
            <person name="Margarido G.R.A."/>
            <person name="Almeida C.A."/>
            <person name="Ferrarezi J.A."/>
            <person name="Labate C.A."/>
        </authorList>
    </citation>
    <scope>NUCLEOTIDE SEQUENCE</scope>
    <source>
        <strain evidence="2">MF-1</strain>
    </source>
</reference>
<proteinExistence type="predicted"/>
<evidence type="ECO:0000313" key="2">
    <source>
        <dbReference type="EMBL" id="MBW0555337.1"/>
    </source>
</evidence>
<organism evidence="2 3">
    <name type="scientific">Austropuccinia psidii MF-1</name>
    <dbReference type="NCBI Taxonomy" id="1389203"/>
    <lineage>
        <taxon>Eukaryota</taxon>
        <taxon>Fungi</taxon>
        <taxon>Dikarya</taxon>
        <taxon>Basidiomycota</taxon>
        <taxon>Pucciniomycotina</taxon>
        <taxon>Pucciniomycetes</taxon>
        <taxon>Pucciniales</taxon>
        <taxon>Sphaerophragmiaceae</taxon>
        <taxon>Austropuccinia</taxon>
    </lineage>
</organism>
<keyword evidence="3" id="KW-1185">Reference proteome</keyword>
<dbReference type="AlphaFoldDB" id="A0A9Q3PC41"/>
<comment type="caution">
    <text evidence="2">The sequence shown here is derived from an EMBL/GenBank/DDBJ whole genome shotgun (WGS) entry which is preliminary data.</text>
</comment>
<protein>
    <submittedName>
        <fullName evidence="2">Uncharacterized protein</fullName>
    </submittedName>
</protein>